<dbReference type="PROSITE" id="PS51257">
    <property type="entry name" value="PROKAR_LIPOPROTEIN"/>
    <property type="match status" value="1"/>
</dbReference>
<keyword evidence="2" id="KW-0449">Lipoprotein</keyword>
<reference evidence="2 3" key="1">
    <citation type="submission" date="2019-01" db="EMBL/GenBank/DDBJ databases">
        <title>Filimonas sp. strain TTM-71.</title>
        <authorList>
            <person name="Chen W.-M."/>
        </authorList>
    </citation>
    <scope>NUCLEOTIDE SEQUENCE [LARGE SCALE GENOMIC DNA]</scope>
    <source>
        <strain evidence="2 3">TTM-71</strain>
    </source>
</reference>
<proteinExistence type="predicted"/>
<dbReference type="InterPro" id="IPR011990">
    <property type="entry name" value="TPR-like_helical_dom_sf"/>
</dbReference>
<dbReference type="RefSeq" id="WP_129001353.1">
    <property type="nucleotide sequence ID" value="NZ_SDHZ01000001.1"/>
</dbReference>
<dbReference type="AlphaFoldDB" id="A0A4Q1D8R4"/>
<dbReference type="EMBL" id="SDHZ01000001">
    <property type="protein sequence ID" value="RXK85600.1"/>
    <property type="molecule type" value="Genomic_DNA"/>
</dbReference>
<protein>
    <submittedName>
        <fullName evidence="2">SusD/RagB family nutrient-binding outer membrane lipoprotein</fullName>
    </submittedName>
</protein>
<sequence length="488" mass="54244">MKKGIVYIWITALAIGIAASSCTKDFADINTNPNASPHALPETLLSPALVSLVNSNLNRAMRISNDLMQVSVTVSESREFHRYVIRPTESDYMWSNWYVQLTNIRDIYTSASLTQQTGYQTYQGISLILDAWVTSMITDMYGDVPYTESNRGKEGIIQPKFDSQKDIYLDLFNKLDTANVLLAKNVDLPNATTADPLFAGSANKWRRFGNSLFLRLLMRASGKAESGAVAKIRKIVNEDAGNYPIMTGNEFSAVLPIGAATPLQSEFALYRDLDFSGGKGYSEFFINNLNAWIDPRLPKIATALGLGGGYLGITSGYGTGNAPEIMSTYLNTLKTDPHLGNIMNYAELQFILAEAAVRGYITGTPKTYYDNGVTNAITFWQATVPTGHLDKEDVKWNENVSQDEKIEQILLQKYYTLFFTDFQSWSEYRRTGHPVLPIGPGVQNGGKMPSRFVYPINTQATNPVHYREAANAMGGDNINAKVWWNKPD</sequence>
<dbReference type="Pfam" id="PF12771">
    <property type="entry name" value="SusD-like_2"/>
    <property type="match status" value="1"/>
</dbReference>
<feature type="chain" id="PRO_5020853687" evidence="1">
    <location>
        <begin position="24"/>
        <end position="488"/>
    </location>
</feature>
<dbReference type="Proteomes" id="UP000290545">
    <property type="component" value="Unassembled WGS sequence"/>
</dbReference>
<gene>
    <name evidence="2" type="ORF">ESB13_01950</name>
</gene>
<dbReference type="OrthoDB" id="9766256at2"/>
<dbReference type="Gene3D" id="1.25.40.390">
    <property type="match status" value="1"/>
</dbReference>
<evidence type="ECO:0000313" key="3">
    <source>
        <dbReference type="Proteomes" id="UP000290545"/>
    </source>
</evidence>
<organism evidence="2 3">
    <name type="scientific">Filimonas effusa</name>
    <dbReference type="NCBI Taxonomy" id="2508721"/>
    <lineage>
        <taxon>Bacteria</taxon>
        <taxon>Pseudomonadati</taxon>
        <taxon>Bacteroidota</taxon>
        <taxon>Chitinophagia</taxon>
        <taxon>Chitinophagales</taxon>
        <taxon>Chitinophagaceae</taxon>
        <taxon>Filimonas</taxon>
    </lineage>
</organism>
<evidence type="ECO:0000256" key="1">
    <source>
        <dbReference type="SAM" id="SignalP"/>
    </source>
</evidence>
<dbReference type="InterPro" id="IPR041662">
    <property type="entry name" value="SusD-like_2"/>
</dbReference>
<name>A0A4Q1D8R4_9BACT</name>
<keyword evidence="1" id="KW-0732">Signal</keyword>
<comment type="caution">
    <text evidence="2">The sequence shown here is derived from an EMBL/GenBank/DDBJ whole genome shotgun (WGS) entry which is preliminary data.</text>
</comment>
<accession>A0A4Q1D8R4</accession>
<keyword evidence="3" id="KW-1185">Reference proteome</keyword>
<feature type="signal peptide" evidence="1">
    <location>
        <begin position="1"/>
        <end position="23"/>
    </location>
</feature>
<evidence type="ECO:0000313" key="2">
    <source>
        <dbReference type="EMBL" id="RXK85600.1"/>
    </source>
</evidence>
<dbReference type="SUPFAM" id="SSF48452">
    <property type="entry name" value="TPR-like"/>
    <property type="match status" value="1"/>
</dbReference>